<proteinExistence type="predicted"/>
<dbReference type="PROSITE" id="PS51257">
    <property type="entry name" value="PROKAR_LIPOPROTEIN"/>
    <property type="match status" value="1"/>
</dbReference>
<gene>
    <name evidence="3" type="ORF">HUJ06_009055</name>
</gene>
<dbReference type="Proteomes" id="UP000607653">
    <property type="component" value="Unassembled WGS sequence"/>
</dbReference>
<comment type="caution">
    <text evidence="3">The sequence shown here is derived from an EMBL/GenBank/DDBJ whole genome shotgun (WGS) entry which is preliminary data.</text>
</comment>
<accession>A0A822YWE5</accession>
<feature type="signal peptide" evidence="2">
    <location>
        <begin position="1"/>
        <end position="25"/>
    </location>
</feature>
<feature type="chain" id="PRO_5032623034" evidence="2">
    <location>
        <begin position="26"/>
        <end position="69"/>
    </location>
</feature>
<evidence type="ECO:0000313" key="4">
    <source>
        <dbReference type="Proteomes" id="UP000607653"/>
    </source>
</evidence>
<evidence type="ECO:0000256" key="1">
    <source>
        <dbReference type="SAM" id="Phobius"/>
    </source>
</evidence>
<dbReference type="AlphaFoldDB" id="A0A822YWE5"/>
<reference evidence="3 4" key="1">
    <citation type="journal article" date="2020" name="Mol. Biol. Evol.">
        <title>Distinct Expression and Methylation Patterns for Genes with Different Fates following a Single Whole-Genome Duplication in Flowering Plants.</title>
        <authorList>
            <person name="Shi T."/>
            <person name="Rahmani R.S."/>
            <person name="Gugger P.F."/>
            <person name="Wang M."/>
            <person name="Li H."/>
            <person name="Zhang Y."/>
            <person name="Li Z."/>
            <person name="Wang Q."/>
            <person name="Van de Peer Y."/>
            <person name="Marchal K."/>
            <person name="Chen J."/>
        </authorList>
    </citation>
    <scope>NUCLEOTIDE SEQUENCE [LARGE SCALE GENOMIC DNA]</scope>
    <source>
        <tissue evidence="3">Leaf</tissue>
    </source>
</reference>
<protein>
    <submittedName>
        <fullName evidence="3">Uncharacterized protein</fullName>
    </submittedName>
</protein>
<evidence type="ECO:0000313" key="3">
    <source>
        <dbReference type="EMBL" id="DAD38414.1"/>
    </source>
</evidence>
<organism evidence="3 4">
    <name type="scientific">Nelumbo nucifera</name>
    <name type="common">Sacred lotus</name>
    <dbReference type="NCBI Taxonomy" id="4432"/>
    <lineage>
        <taxon>Eukaryota</taxon>
        <taxon>Viridiplantae</taxon>
        <taxon>Streptophyta</taxon>
        <taxon>Embryophyta</taxon>
        <taxon>Tracheophyta</taxon>
        <taxon>Spermatophyta</taxon>
        <taxon>Magnoliopsida</taxon>
        <taxon>Proteales</taxon>
        <taxon>Nelumbonaceae</taxon>
        <taxon>Nelumbo</taxon>
    </lineage>
</organism>
<sequence length="69" mass="7787">MARAEQSLGFHVLLALACILCLASCAESRTAAANRRQQVSLLHTKVPFFESLLFPPFFVFYCLFIIVYC</sequence>
<keyword evidence="2" id="KW-0732">Signal</keyword>
<feature type="transmembrane region" description="Helical" evidence="1">
    <location>
        <begin position="52"/>
        <end position="68"/>
    </location>
</feature>
<dbReference type="EMBL" id="DUZY01000004">
    <property type="protein sequence ID" value="DAD38414.1"/>
    <property type="molecule type" value="Genomic_DNA"/>
</dbReference>
<keyword evidence="1" id="KW-1133">Transmembrane helix</keyword>
<name>A0A822YWE5_NELNU</name>
<keyword evidence="4" id="KW-1185">Reference proteome</keyword>
<keyword evidence="1" id="KW-0472">Membrane</keyword>
<keyword evidence="1" id="KW-0812">Transmembrane</keyword>
<evidence type="ECO:0000256" key="2">
    <source>
        <dbReference type="SAM" id="SignalP"/>
    </source>
</evidence>